<dbReference type="AlphaFoldDB" id="A0ABD3A824"/>
<protein>
    <submittedName>
        <fullName evidence="1">Uncharacterized protein</fullName>
    </submittedName>
</protein>
<accession>A0ABD3A824</accession>
<reference evidence="1 2" key="1">
    <citation type="submission" date="2024-11" db="EMBL/GenBank/DDBJ databases">
        <title>A near-complete genome assembly of Cinchona calisaya.</title>
        <authorList>
            <person name="Lian D.C."/>
            <person name="Zhao X.W."/>
            <person name="Wei L."/>
        </authorList>
    </citation>
    <scope>NUCLEOTIDE SEQUENCE [LARGE SCALE GENOMIC DNA]</scope>
    <source>
        <tissue evidence="1">Nenye</tissue>
    </source>
</reference>
<dbReference type="Proteomes" id="UP001630127">
    <property type="component" value="Unassembled WGS sequence"/>
</dbReference>
<sequence>MIQRIWLDLLKVSELTISYHPGKANKVDDALSHKSANGKAPTLVKQMRDFELELSESTERVLAALVLQPTLMERIIEAQGKDEDLVRIQKKVKKGLMPDFNVKDDGSLWICGRLCVPNNKELKNKIMKEAYCSKISIYPRGTKMYRDLKRNF</sequence>
<proteinExistence type="predicted"/>
<gene>
    <name evidence="1" type="ORF">ACH5RR_011989</name>
</gene>
<organism evidence="1 2">
    <name type="scientific">Cinchona calisaya</name>
    <dbReference type="NCBI Taxonomy" id="153742"/>
    <lineage>
        <taxon>Eukaryota</taxon>
        <taxon>Viridiplantae</taxon>
        <taxon>Streptophyta</taxon>
        <taxon>Embryophyta</taxon>
        <taxon>Tracheophyta</taxon>
        <taxon>Spermatophyta</taxon>
        <taxon>Magnoliopsida</taxon>
        <taxon>eudicotyledons</taxon>
        <taxon>Gunneridae</taxon>
        <taxon>Pentapetalae</taxon>
        <taxon>asterids</taxon>
        <taxon>lamiids</taxon>
        <taxon>Gentianales</taxon>
        <taxon>Rubiaceae</taxon>
        <taxon>Cinchonoideae</taxon>
        <taxon>Cinchoneae</taxon>
        <taxon>Cinchona</taxon>
    </lineage>
</organism>
<dbReference type="EMBL" id="JBJUIK010000005">
    <property type="protein sequence ID" value="KAL3527333.1"/>
    <property type="molecule type" value="Genomic_DNA"/>
</dbReference>
<keyword evidence="2" id="KW-1185">Reference proteome</keyword>
<comment type="caution">
    <text evidence="1">The sequence shown here is derived from an EMBL/GenBank/DDBJ whole genome shotgun (WGS) entry which is preliminary data.</text>
</comment>
<evidence type="ECO:0000313" key="1">
    <source>
        <dbReference type="EMBL" id="KAL3527333.1"/>
    </source>
</evidence>
<evidence type="ECO:0000313" key="2">
    <source>
        <dbReference type="Proteomes" id="UP001630127"/>
    </source>
</evidence>
<name>A0ABD3A824_9GENT</name>